<keyword evidence="1" id="KW-0472">Membrane</keyword>
<keyword evidence="1" id="KW-1133">Transmembrane helix</keyword>
<evidence type="ECO:0000313" key="2">
    <source>
        <dbReference type="EMBL" id="MCP3728813.1"/>
    </source>
</evidence>
<dbReference type="EMBL" id="JAMLDX010000001">
    <property type="protein sequence ID" value="MCP3728813.1"/>
    <property type="molecule type" value="Genomic_DNA"/>
</dbReference>
<dbReference type="AlphaFoldDB" id="A0A9X2HDG6"/>
<protein>
    <submittedName>
        <fullName evidence="2">DUF6356 family protein</fullName>
    </submittedName>
</protein>
<accession>A0A9X2HDG6</accession>
<proteinExistence type="predicted"/>
<evidence type="ECO:0000256" key="1">
    <source>
        <dbReference type="SAM" id="Phobius"/>
    </source>
</evidence>
<organism evidence="2 3">
    <name type="scientific">Sphingomonas tagetis</name>
    <dbReference type="NCBI Taxonomy" id="2949092"/>
    <lineage>
        <taxon>Bacteria</taxon>
        <taxon>Pseudomonadati</taxon>
        <taxon>Pseudomonadota</taxon>
        <taxon>Alphaproteobacteria</taxon>
        <taxon>Sphingomonadales</taxon>
        <taxon>Sphingomonadaceae</taxon>
        <taxon>Sphingomonas</taxon>
    </lineage>
</organism>
<dbReference type="Proteomes" id="UP001139451">
    <property type="component" value="Unassembled WGS sequence"/>
</dbReference>
<comment type="caution">
    <text evidence="2">The sequence shown here is derived from an EMBL/GenBank/DDBJ whole genome shotgun (WGS) entry which is preliminary data.</text>
</comment>
<keyword evidence="3" id="KW-1185">Reference proteome</keyword>
<evidence type="ECO:0000313" key="3">
    <source>
        <dbReference type="Proteomes" id="UP001139451"/>
    </source>
</evidence>
<gene>
    <name evidence="2" type="ORF">M9978_00070</name>
</gene>
<name>A0A9X2HDG6_9SPHN</name>
<reference evidence="2" key="1">
    <citation type="submission" date="2022-05" db="EMBL/GenBank/DDBJ databases">
        <title>Sphingomonas sp. strain MG17 Genome sequencing and assembly.</title>
        <authorList>
            <person name="Kim I."/>
        </authorList>
    </citation>
    <scope>NUCLEOTIDE SEQUENCE</scope>
    <source>
        <strain evidence="2">MG17</strain>
    </source>
</reference>
<dbReference type="Pfam" id="PF19883">
    <property type="entry name" value="DUF6356"/>
    <property type="match status" value="1"/>
</dbReference>
<feature type="transmembrane region" description="Helical" evidence="1">
    <location>
        <begin position="21"/>
        <end position="44"/>
    </location>
</feature>
<keyword evidence="1" id="KW-0812">Transmembrane</keyword>
<dbReference type="InterPro" id="IPR045936">
    <property type="entry name" value="DUF6356"/>
</dbReference>
<sequence>MFDRLFLRHPREVGESYGEHFATAAGFGAYMVVGGLACIVHAVVPSLFVRTASDTVKSLYGRMKARQPAFAERPPAFTEPEWQLEYEI</sequence>
<dbReference type="RefSeq" id="WP_254290740.1">
    <property type="nucleotide sequence ID" value="NZ_JAMLDX010000001.1"/>
</dbReference>